<dbReference type="Pfam" id="PF01796">
    <property type="entry name" value="OB_ChsH2_C"/>
    <property type="match status" value="1"/>
</dbReference>
<dbReference type="Pfam" id="PF12172">
    <property type="entry name" value="zf-ChsH2"/>
    <property type="match status" value="1"/>
</dbReference>
<evidence type="ECO:0000259" key="2">
    <source>
        <dbReference type="Pfam" id="PF12172"/>
    </source>
</evidence>
<dbReference type="Proteomes" id="UP000325030">
    <property type="component" value="Chromosome"/>
</dbReference>
<evidence type="ECO:0000313" key="5">
    <source>
        <dbReference type="Proteomes" id="UP000322983"/>
    </source>
</evidence>
<dbReference type="InterPro" id="IPR002878">
    <property type="entry name" value="ChsH2_C"/>
</dbReference>
<protein>
    <recommendedName>
        <fullName evidence="7">DUF35 domain-containing protein</fullName>
    </recommendedName>
</protein>
<evidence type="ECO:0000259" key="1">
    <source>
        <dbReference type="Pfam" id="PF01796"/>
    </source>
</evidence>
<evidence type="ECO:0000313" key="6">
    <source>
        <dbReference type="Proteomes" id="UP000325030"/>
    </source>
</evidence>
<gene>
    <name evidence="3" type="ORF">IC006_1050</name>
    <name evidence="4" type="ORF">IC007_1023</name>
</gene>
<dbReference type="PANTHER" id="PTHR34075:SF5">
    <property type="entry name" value="BLR3430 PROTEIN"/>
    <property type="match status" value="1"/>
</dbReference>
<proteinExistence type="predicted"/>
<organism evidence="4 6">
    <name type="scientific">Sulfuracidifex tepidarius</name>
    <dbReference type="NCBI Taxonomy" id="1294262"/>
    <lineage>
        <taxon>Archaea</taxon>
        <taxon>Thermoproteota</taxon>
        <taxon>Thermoprotei</taxon>
        <taxon>Sulfolobales</taxon>
        <taxon>Sulfolobaceae</taxon>
        <taxon>Sulfuracidifex</taxon>
    </lineage>
</organism>
<feature type="domain" description="ChsH2 rubredoxin-like zinc ribbon" evidence="2">
    <location>
        <begin position="17"/>
        <end position="46"/>
    </location>
</feature>
<dbReference type="Proteomes" id="UP000322983">
    <property type="component" value="Chromosome"/>
</dbReference>
<keyword evidence="5" id="KW-1185">Reference proteome</keyword>
<name>A0A510E359_9CREN</name>
<dbReference type="InterPro" id="IPR022002">
    <property type="entry name" value="ChsH2_Znr"/>
</dbReference>
<evidence type="ECO:0000313" key="4">
    <source>
        <dbReference type="EMBL" id="BBG26510.1"/>
    </source>
</evidence>
<dbReference type="SUPFAM" id="SSF50249">
    <property type="entry name" value="Nucleic acid-binding proteins"/>
    <property type="match status" value="1"/>
</dbReference>
<dbReference type="InterPro" id="IPR012340">
    <property type="entry name" value="NA-bd_OB-fold"/>
</dbReference>
<dbReference type="EMBL" id="AP018929">
    <property type="protein sequence ID" value="BBG23757.1"/>
    <property type="molecule type" value="Genomic_DNA"/>
</dbReference>
<evidence type="ECO:0000313" key="3">
    <source>
        <dbReference type="EMBL" id="BBG23757.1"/>
    </source>
</evidence>
<dbReference type="Gene3D" id="6.10.30.10">
    <property type="match status" value="1"/>
</dbReference>
<dbReference type="EMBL" id="AP018930">
    <property type="protein sequence ID" value="BBG26510.1"/>
    <property type="molecule type" value="Genomic_DNA"/>
</dbReference>
<reference evidence="6" key="1">
    <citation type="submission" date="2018-09" db="EMBL/GenBank/DDBJ databases">
        <title>Complete Genome Sequencing of Sulfolobus sp. JCM 16834.</title>
        <authorList>
            <person name="Kato S."/>
            <person name="Itoh T."/>
            <person name="Ohkuma M."/>
        </authorList>
    </citation>
    <scope>NUCLEOTIDE SEQUENCE [LARGE SCALE GENOMIC DNA]</scope>
    <source>
        <strain evidence="6">IC-007</strain>
    </source>
</reference>
<dbReference type="InterPro" id="IPR052513">
    <property type="entry name" value="Thioester_dehydratase-like"/>
</dbReference>
<dbReference type="AlphaFoldDB" id="A0A510E359"/>
<dbReference type="KEGG" id="step:IC006_1050"/>
<accession>A0A510E359</accession>
<feature type="domain" description="ChsH2 C-terminal OB-fold" evidence="1">
    <location>
        <begin position="51"/>
        <end position="110"/>
    </location>
</feature>
<reference evidence="4 5" key="2">
    <citation type="journal article" date="2020" name="Int. J. Syst. Evol. Microbiol.">
        <title>Sulfuracidifex tepidarius gen. nov., sp. nov. and transfer of Sulfolobus metallicus Huber and Stetter 1992 to the genus Sulfuracidifex as Sulfuracidifex metallicus comb. nov.</title>
        <authorList>
            <person name="Itoh T."/>
            <person name="Miura T."/>
            <person name="Sakai H.D."/>
            <person name="Kato S."/>
            <person name="Ohkuma M."/>
            <person name="Takashina T."/>
        </authorList>
    </citation>
    <scope>NUCLEOTIDE SEQUENCE</scope>
    <source>
        <strain evidence="3 5">IC-006</strain>
        <strain evidence="4">IC-007</strain>
    </source>
</reference>
<sequence length="135" mass="14693">MMRVSPPQVWRAKQSLYKLTGSKCNKCGNIDVPPSTFCSKCGSPEVSSINLSGNGTLILSTKNFQQRAGYERSMPQFIGLIKLDEGPEIVAPLTDVDEEPKEGSRVTAVLRKLTVDSSNGLIEYGLKFKVISDGP</sequence>
<dbReference type="PANTHER" id="PTHR34075">
    <property type="entry name" value="BLR3430 PROTEIN"/>
    <property type="match status" value="1"/>
</dbReference>
<evidence type="ECO:0008006" key="7">
    <source>
        <dbReference type="Google" id="ProtNLM"/>
    </source>
</evidence>
<dbReference type="STRING" id="1294262.GCA_001316085_02447"/>
<accession>A0A510DUA9</accession>